<proteinExistence type="predicted"/>
<evidence type="ECO:0000313" key="2">
    <source>
        <dbReference type="EMBL" id="CDR88440.1"/>
    </source>
</evidence>
<feature type="signal peptide" evidence="1">
    <location>
        <begin position="1"/>
        <end position="27"/>
    </location>
</feature>
<reference evidence="2" key="1">
    <citation type="submission" date="2014-06" db="EMBL/GenBank/DDBJ databases">
        <authorList>
            <person name="Ju J."/>
            <person name="Zhang J."/>
        </authorList>
    </citation>
    <scope>NUCLEOTIDE SEQUENCE</scope>
    <source>
        <strain evidence="2">SscI8</strain>
    </source>
</reference>
<gene>
    <name evidence="2" type="ORF">SPSC_04267</name>
</gene>
<name>A0A127Z3K7_9BASI</name>
<feature type="chain" id="PRO_5007281108" evidence="1">
    <location>
        <begin position="28"/>
        <end position="196"/>
    </location>
</feature>
<sequence>MSTKQRCGLALAFGLMLAFLQLLLVAADDQVVCTTQSPILPRNDLYNQYCPNEMGDKGYRACFTHRSGSLYGADISPLLNRLEVDSENIIVAKDSDLSVVERATDFTMRDPSMQFVIDYRQAGIWLYHLALDYGKHGCRTLQVTKYDRNSEYRLYVTFGTDEEDAIGIDTSGTSNTSTCHKTYFIHLVKEGKKAKD</sequence>
<keyword evidence="1" id="KW-0732">Signal</keyword>
<protein>
    <submittedName>
        <fullName evidence="2">Related to Mig1 protein</fullName>
    </submittedName>
</protein>
<evidence type="ECO:0000256" key="1">
    <source>
        <dbReference type="SAM" id="SignalP"/>
    </source>
</evidence>
<organism evidence="2">
    <name type="scientific">Sporisorium scitamineum</name>
    <dbReference type="NCBI Taxonomy" id="49012"/>
    <lineage>
        <taxon>Eukaryota</taxon>
        <taxon>Fungi</taxon>
        <taxon>Dikarya</taxon>
        <taxon>Basidiomycota</taxon>
        <taxon>Ustilaginomycotina</taxon>
        <taxon>Ustilaginomycetes</taxon>
        <taxon>Ustilaginales</taxon>
        <taxon>Ustilaginaceae</taxon>
        <taxon>Sporisorium</taxon>
    </lineage>
</organism>
<accession>A0A127Z3K7</accession>
<dbReference type="EMBL" id="LK056678">
    <property type="protein sequence ID" value="CDR88440.1"/>
    <property type="molecule type" value="Genomic_DNA"/>
</dbReference>
<dbReference type="AlphaFoldDB" id="A0A127Z3K7"/>